<dbReference type="Proteomes" id="UP000228930">
    <property type="component" value="Unassembled WGS sequence"/>
</dbReference>
<organism evidence="2 3">
    <name type="scientific">Bradyrhizobium nitroreducens</name>
    <dbReference type="NCBI Taxonomy" id="709803"/>
    <lineage>
        <taxon>Bacteria</taxon>
        <taxon>Pseudomonadati</taxon>
        <taxon>Pseudomonadota</taxon>
        <taxon>Alphaproteobacteria</taxon>
        <taxon>Hyphomicrobiales</taxon>
        <taxon>Nitrobacteraceae</taxon>
        <taxon>Bradyrhizobium</taxon>
    </lineage>
</organism>
<comment type="caution">
    <text evidence="2">The sequence shown here is derived from an EMBL/GenBank/DDBJ whole genome shotgun (WGS) entry which is preliminary data.</text>
</comment>
<name>A0A2M6U9C2_9BRAD</name>
<sequence>MSHDLLRVLTVASWGCGVVILAMAGRLALARAGAMPGWRGPLTLRHPLAGELSDEVHASNRRFTRLMPALVAVLGIGALLFWLDTVFFPVAIN</sequence>
<feature type="transmembrane region" description="Helical" evidence="1">
    <location>
        <begin position="69"/>
        <end position="92"/>
    </location>
</feature>
<accession>A0A2M6U9C2</accession>
<protein>
    <submittedName>
        <fullName evidence="2">Uncharacterized protein</fullName>
    </submittedName>
</protein>
<proteinExistence type="predicted"/>
<keyword evidence="3" id="KW-1185">Reference proteome</keyword>
<dbReference type="EMBL" id="LFJC01000003">
    <property type="protein sequence ID" value="PIT01179.1"/>
    <property type="molecule type" value="Genomic_DNA"/>
</dbReference>
<keyword evidence="1" id="KW-0812">Transmembrane</keyword>
<gene>
    <name evidence="2" type="ORF">TSA1_10745</name>
</gene>
<evidence type="ECO:0000313" key="2">
    <source>
        <dbReference type="EMBL" id="PIT01179.1"/>
    </source>
</evidence>
<reference evidence="2 3" key="1">
    <citation type="submission" date="2015-06" db="EMBL/GenBank/DDBJ databases">
        <title>Comparative genome analysis of nirS-carrying Bradyrhizobium sp. strains.</title>
        <authorList>
            <person name="Ishii S."/>
            <person name="Jang J."/>
            <person name="Nishizawa T."/>
            <person name="Senoo K."/>
        </authorList>
    </citation>
    <scope>NUCLEOTIDE SEQUENCE [LARGE SCALE GENOMIC DNA]</scope>
    <source>
        <strain evidence="2 3">TSA1</strain>
    </source>
</reference>
<dbReference type="AlphaFoldDB" id="A0A2M6U9C2"/>
<evidence type="ECO:0000256" key="1">
    <source>
        <dbReference type="SAM" id="Phobius"/>
    </source>
</evidence>
<feature type="transmembrane region" description="Helical" evidence="1">
    <location>
        <begin position="6"/>
        <end position="29"/>
    </location>
</feature>
<keyword evidence="1" id="KW-1133">Transmembrane helix</keyword>
<evidence type="ECO:0000313" key="3">
    <source>
        <dbReference type="Proteomes" id="UP000228930"/>
    </source>
</evidence>
<keyword evidence="1" id="KW-0472">Membrane</keyword>